<feature type="transmembrane region" description="Helical" evidence="6">
    <location>
        <begin position="74"/>
        <end position="97"/>
    </location>
</feature>
<keyword evidence="5 6" id="KW-0472">Membrane</keyword>
<comment type="caution">
    <text evidence="8">The sequence shown here is derived from an EMBL/GenBank/DDBJ whole genome shotgun (WGS) entry which is preliminary data.</text>
</comment>
<dbReference type="RefSeq" id="WP_094944362.1">
    <property type="nucleotide sequence ID" value="NZ_NOKQ01000310.1"/>
</dbReference>
<reference evidence="8 9" key="1">
    <citation type="submission" date="2017-07" db="EMBL/GenBank/DDBJ databases">
        <title>Tetzosporium hominis gen.nov. sp.nov.</title>
        <authorList>
            <person name="Tetz G."/>
            <person name="Tetz V."/>
        </authorList>
    </citation>
    <scope>NUCLEOTIDE SEQUENCE [LARGE SCALE GENOMIC DNA]</scope>
    <source>
        <strain evidence="8 9">VT-49</strain>
    </source>
</reference>
<sequence>MTRSKKLVISLLAGFLLLAVIVNNVPAFSAEELSRWIESLGPLAPVLYIAIYALRPLIFFPASILTLTGGILFGAWFGTLYTLIGATLSAIVGYFMAERLRALWGKGVPGTRLAAAQKQMETNGFLYVLWFRLVPFLNFDVVSYLAGAARVKWIPYITATILGMLPGTIAYNFLGGSLLDGDWRVISAAVIVVILFTLASWLLKNRMAKKSDGGGDL</sequence>
<keyword evidence="9" id="KW-1185">Reference proteome</keyword>
<dbReference type="PANTHER" id="PTHR12677">
    <property type="entry name" value="GOLGI APPARATUS MEMBRANE PROTEIN TVP38-RELATED"/>
    <property type="match status" value="1"/>
</dbReference>
<evidence type="ECO:0000256" key="1">
    <source>
        <dbReference type="ARBA" id="ARBA00004651"/>
    </source>
</evidence>
<feature type="transmembrane region" description="Helical" evidence="6">
    <location>
        <begin position="125"/>
        <end position="146"/>
    </location>
</feature>
<gene>
    <name evidence="8" type="ORF">CF394_13725</name>
</gene>
<dbReference type="Proteomes" id="UP000217065">
    <property type="component" value="Unassembled WGS sequence"/>
</dbReference>
<evidence type="ECO:0000256" key="3">
    <source>
        <dbReference type="ARBA" id="ARBA00022692"/>
    </source>
</evidence>
<evidence type="ECO:0000256" key="6">
    <source>
        <dbReference type="RuleBase" id="RU366058"/>
    </source>
</evidence>
<feature type="transmembrane region" description="Helical" evidence="6">
    <location>
        <begin position="185"/>
        <end position="203"/>
    </location>
</feature>
<evidence type="ECO:0000256" key="4">
    <source>
        <dbReference type="ARBA" id="ARBA00022989"/>
    </source>
</evidence>
<dbReference type="InterPro" id="IPR015414">
    <property type="entry name" value="TMEM64"/>
</dbReference>
<feature type="transmembrane region" description="Helical" evidence="6">
    <location>
        <begin position="153"/>
        <end position="173"/>
    </location>
</feature>
<accession>A0A264W0B8</accession>
<protein>
    <recommendedName>
        <fullName evidence="6">TVP38/TMEM64 family membrane protein</fullName>
    </recommendedName>
</protein>
<feature type="transmembrane region" description="Helical" evidence="6">
    <location>
        <begin position="46"/>
        <end position="67"/>
    </location>
</feature>
<dbReference type="AlphaFoldDB" id="A0A264W0B8"/>
<keyword evidence="2 6" id="KW-1003">Cell membrane</keyword>
<organism evidence="8 9">
    <name type="scientific">Tetzosporium hominis</name>
    <dbReference type="NCBI Taxonomy" id="2020506"/>
    <lineage>
        <taxon>Bacteria</taxon>
        <taxon>Bacillati</taxon>
        <taxon>Bacillota</taxon>
        <taxon>Bacilli</taxon>
        <taxon>Bacillales</taxon>
        <taxon>Caryophanaceae</taxon>
        <taxon>Tetzosporium</taxon>
    </lineage>
</organism>
<proteinExistence type="inferred from homology"/>
<comment type="subcellular location">
    <subcellularLocation>
        <location evidence="1 6">Cell membrane</location>
        <topology evidence="1 6">Multi-pass membrane protein</topology>
    </subcellularLocation>
</comment>
<evidence type="ECO:0000259" key="7">
    <source>
        <dbReference type="Pfam" id="PF09335"/>
    </source>
</evidence>
<keyword evidence="4 6" id="KW-1133">Transmembrane helix</keyword>
<evidence type="ECO:0000313" key="9">
    <source>
        <dbReference type="Proteomes" id="UP000217065"/>
    </source>
</evidence>
<evidence type="ECO:0000313" key="8">
    <source>
        <dbReference type="EMBL" id="OZS77003.1"/>
    </source>
</evidence>
<dbReference type="EMBL" id="NOKQ01000310">
    <property type="protein sequence ID" value="OZS77003.1"/>
    <property type="molecule type" value="Genomic_DNA"/>
</dbReference>
<comment type="similarity">
    <text evidence="6">Belongs to the TVP38/TMEM64 family.</text>
</comment>
<keyword evidence="3 6" id="KW-0812">Transmembrane</keyword>
<feature type="domain" description="VTT" evidence="7">
    <location>
        <begin position="60"/>
        <end position="175"/>
    </location>
</feature>
<name>A0A264W0B8_9BACL</name>
<dbReference type="GO" id="GO:0005886">
    <property type="term" value="C:plasma membrane"/>
    <property type="evidence" value="ECO:0007669"/>
    <property type="project" value="UniProtKB-SubCell"/>
</dbReference>
<dbReference type="InterPro" id="IPR032816">
    <property type="entry name" value="VTT_dom"/>
</dbReference>
<evidence type="ECO:0000256" key="5">
    <source>
        <dbReference type="ARBA" id="ARBA00023136"/>
    </source>
</evidence>
<dbReference type="Pfam" id="PF09335">
    <property type="entry name" value="VTT_dom"/>
    <property type="match status" value="1"/>
</dbReference>
<dbReference type="PANTHER" id="PTHR12677:SF59">
    <property type="entry name" value="GOLGI APPARATUS MEMBRANE PROTEIN TVP38-RELATED"/>
    <property type="match status" value="1"/>
</dbReference>
<dbReference type="OrthoDB" id="9812980at2"/>
<evidence type="ECO:0000256" key="2">
    <source>
        <dbReference type="ARBA" id="ARBA00022475"/>
    </source>
</evidence>